<keyword evidence="1" id="KW-1133">Transmembrane helix</keyword>
<dbReference type="EMBL" id="BBXM02000007">
    <property type="protein sequence ID" value="GIC92870.1"/>
    <property type="molecule type" value="Genomic_DNA"/>
</dbReference>
<dbReference type="InterPro" id="IPR050789">
    <property type="entry name" value="Diverse_Enzym_Activities"/>
</dbReference>
<dbReference type="AlphaFoldDB" id="A0A8E0QYM3"/>
<dbReference type="PANTHER" id="PTHR43283">
    <property type="entry name" value="BETA-LACTAMASE-RELATED"/>
    <property type="match status" value="1"/>
</dbReference>
<accession>A0A8E0QYM3</accession>
<protein>
    <recommendedName>
        <fullName evidence="2">Beta-lactamase-related domain-containing protein</fullName>
    </recommendedName>
</protein>
<organism evidence="3 4">
    <name type="scientific">Aspergillus udagawae</name>
    <dbReference type="NCBI Taxonomy" id="91492"/>
    <lineage>
        <taxon>Eukaryota</taxon>
        <taxon>Fungi</taxon>
        <taxon>Dikarya</taxon>
        <taxon>Ascomycota</taxon>
        <taxon>Pezizomycotina</taxon>
        <taxon>Eurotiomycetes</taxon>
        <taxon>Eurotiomycetidae</taxon>
        <taxon>Eurotiales</taxon>
        <taxon>Aspergillaceae</taxon>
        <taxon>Aspergillus</taxon>
        <taxon>Aspergillus subgen. Fumigati</taxon>
    </lineage>
</organism>
<evidence type="ECO:0000259" key="2">
    <source>
        <dbReference type="Pfam" id="PF00144"/>
    </source>
</evidence>
<dbReference type="RefSeq" id="XP_043150136.1">
    <property type="nucleotide sequence ID" value="XM_043294201.1"/>
</dbReference>
<evidence type="ECO:0000313" key="4">
    <source>
        <dbReference type="Proteomes" id="UP000036893"/>
    </source>
</evidence>
<proteinExistence type="predicted"/>
<reference evidence="3" key="1">
    <citation type="journal article" date="2015" name="Genome Announc.">
        <title>Draft Genome Sequence of the Pathogenic Filamentous Fungus Aspergillus udagawae Strain IFM 46973T.</title>
        <authorList>
            <person name="Kusuya Y."/>
            <person name="Takahashi-Nakaguchi A."/>
            <person name="Takahashi H."/>
            <person name="Yaguchi T."/>
        </authorList>
    </citation>
    <scope>NUCLEOTIDE SEQUENCE</scope>
    <source>
        <strain evidence="3">IFM 46973</strain>
    </source>
</reference>
<feature type="transmembrane region" description="Helical" evidence="1">
    <location>
        <begin position="264"/>
        <end position="282"/>
    </location>
</feature>
<dbReference type="GeneID" id="66996822"/>
<name>A0A8E0QYM3_9EURO</name>
<comment type="caution">
    <text evidence="3">The sequence shown here is derived from an EMBL/GenBank/DDBJ whole genome shotgun (WGS) entry which is preliminary data.</text>
</comment>
<dbReference type="PANTHER" id="PTHR43283:SF3">
    <property type="entry name" value="BETA-LACTAMASE FAMILY PROTEIN (AFU_ORTHOLOGUE AFUA_5G07500)"/>
    <property type="match status" value="1"/>
</dbReference>
<feature type="transmembrane region" description="Helical" evidence="1">
    <location>
        <begin position="234"/>
        <end position="252"/>
    </location>
</feature>
<keyword evidence="1" id="KW-0812">Transmembrane</keyword>
<sequence length="340" mass="37088">MASLSEASAALLRGKIDEYIARPNGIPGLVCTIVNKDGTRLFDYAAGRRGSGLDKPLDTDAIFWLASCTKLITSIAGMQLVEQKRLSLDDSDQLEIICPPSLRSQQPIRSTGPLALGASTETCIVEDNAIEKSGRDLHQPVYDTVEGSSPRHDDYKNQVHRGWNTVWRGVILALQLQYNLKRDEPSPQWDWTDPVYGKFAVMILLAGISLAIDQMAVMWILGAFSNEPRLLARYGGFFKAMLSAGLCLAFGLEAGSVSYVAQTAVQGGGMILSFPVLFYLVFRCVSDTNYFAEEGVIPPQSVGTAPKFSAVMNDPEDAGTEKTYGMETSGVVELEERVTM</sequence>
<gene>
    <name evidence="3" type="ORF">Aud_009345</name>
</gene>
<dbReference type="SUPFAM" id="SSF56601">
    <property type="entry name" value="beta-lactamase/transpeptidase-like"/>
    <property type="match status" value="1"/>
</dbReference>
<evidence type="ECO:0000256" key="1">
    <source>
        <dbReference type="SAM" id="Phobius"/>
    </source>
</evidence>
<dbReference type="Pfam" id="PF00144">
    <property type="entry name" value="Beta-lactamase"/>
    <property type="match status" value="1"/>
</dbReference>
<reference evidence="3" key="2">
    <citation type="submission" date="2021-01" db="EMBL/GenBank/DDBJ databases">
        <title>Pan-genome distribution and transcriptional activeness of fungal secondary metabolism genes in Aspergillus section Fumigati.</title>
        <authorList>
            <person name="Takahashi H."/>
            <person name="Umemura M."/>
            <person name="Ninomiya A."/>
            <person name="Kusuya Y."/>
            <person name="Urayama S."/>
            <person name="Shimizu M."/>
            <person name="Watanabe A."/>
            <person name="Kamei K."/>
            <person name="Yaguchi T."/>
            <person name="Hagiwara D."/>
        </authorList>
    </citation>
    <scope>NUCLEOTIDE SEQUENCE</scope>
    <source>
        <strain evidence="3">IFM 46973</strain>
    </source>
</reference>
<feature type="domain" description="Beta-lactamase-related" evidence="2">
    <location>
        <begin position="17"/>
        <end position="90"/>
    </location>
</feature>
<dbReference type="InterPro" id="IPR001466">
    <property type="entry name" value="Beta-lactam-related"/>
</dbReference>
<keyword evidence="1" id="KW-0472">Membrane</keyword>
<dbReference type="Gene3D" id="3.40.710.10">
    <property type="entry name" value="DD-peptidase/beta-lactamase superfamily"/>
    <property type="match status" value="1"/>
</dbReference>
<dbReference type="InterPro" id="IPR012338">
    <property type="entry name" value="Beta-lactam/transpept-like"/>
</dbReference>
<evidence type="ECO:0000313" key="3">
    <source>
        <dbReference type="EMBL" id="GIC92870.1"/>
    </source>
</evidence>
<dbReference type="Proteomes" id="UP000036893">
    <property type="component" value="Unassembled WGS sequence"/>
</dbReference>
<feature type="transmembrane region" description="Helical" evidence="1">
    <location>
        <begin position="199"/>
        <end position="222"/>
    </location>
</feature>